<dbReference type="GO" id="GO:0051537">
    <property type="term" value="F:2 iron, 2 sulfur cluster binding"/>
    <property type="evidence" value="ECO:0007669"/>
    <property type="project" value="UniProtKB-KW"/>
</dbReference>
<dbReference type="CDD" id="cd03028">
    <property type="entry name" value="GRX_PICOT_like"/>
    <property type="match status" value="1"/>
</dbReference>
<evidence type="ECO:0000259" key="8">
    <source>
        <dbReference type="Pfam" id="PF00462"/>
    </source>
</evidence>
<dbReference type="Proteomes" id="UP000276133">
    <property type="component" value="Unassembled WGS sequence"/>
</dbReference>
<dbReference type="PROSITE" id="PS51354">
    <property type="entry name" value="GLUTAREDOXIN_2"/>
    <property type="match status" value="1"/>
</dbReference>
<dbReference type="Pfam" id="PF00462">
    <property type="entry name" value="Glutaredoxin"/>
    <property type="match status" value="1"/>
</dbReference>
<accession>A0A3M7SEY3</accession>
<dbReference type="InterPro" id="IPR036249">
    <property type="entry name" value="Thioredoxin-like_sf"/>
</dbReference>
<evidence type="ECO:0000313" key="9">
    <source>
        <dbReference type="EMBL" id="RNA34217.1"/>
    </source>
</evidence>
<keyword evidence="3" id="KW-0408">Iron</keyword>
<dbReference type="SUPFAM" id="SSF52833">
    <property type="entry name" value="Thioredoxin-like"/>
    <property type="match status" value="1"/>
</dbReference>
<evidence type="ECO:0000256" key="2">
    <source>
        <dbReference type="ARBA" id="ARBA00022723"/>
    </source>
</evidence>
<dbReference type="InterPro" id="IPR002109">
    <property type="entry name" value="Glutaredoxin"/>
</dbReference>
<dbReference type="OrthoDB" id="415696at2759"/>
<name>A0A3M7SEY3_BRAPC</name>
<keyword evidence="5" id="KW-0676">Redox-active center</keyword>
<dbReference type="NCBIfam" id="TIGR00365">
    <property type="entry name" value="Grx4 family monothiol glutaredoxin"/>
    <property type="match status" value="1"/>
</dbReference>
<sequence>MSLVSKSLLLSIRTSTTRLMSRCFSSGLTKSAINSQYLKVAQPKLLPIRQTILARYSTETKQKIDEMVKSDDVVIFMKGTADQPMCGFSKAVVDILNMHGVQFKSFNVLSDEEIRSGIKEYSNWPTIPQIFFKGEFIGGCDILLEMHRGGELIDELSKIGIKSKLEED</sequence>
<protein>
    <recommendedName>
        <fullName evidence="6">Glutaredoxin-related protein 5, mitochondrial</fullName>
    </recommendedName>
    <alternativeName>
        <fullName evidence="7">Monothiol glutaredoxin-5</fullName>
    </alternativeName>
</protein>
<evidence type="ECO:0000256" key="6">
    <source>
        <dbReference type="ARBA" id="ARBA00067456"/>
    </source>
</evidence>
<dbReference type="PANTHER" id="PTHR10293">
    <property type="entry name" value="GLUTAREDOXIN FAMILY MEMBER"/>
    <property type="match status" value="1"/>
</dbReference>
<comment type="caution">
    <text evidence="9">The sequence shown here is derived from an EMBL/GenBank/DDBJ whole genome shotgun (WGS) entry which is preliminary data.</text>
</comment>
<dbReference type="EMBL" id="REGN01001514">
    <property type="protein sequence ID" value="RNA34217.1"/>
    <property type="molecule type" value="Genomic_DNA"/>
</dbReference>
<dbReference type="FunFam" id="3.40.30.10:FF:000005">
    <property type="entry name" value="Glutaredoxin 5"/>
    <property type="match status" value="1"/>
</dbReference>
<organism evidence="9 10">
    <name type="scientific">Brachionus plicatilis</name>
    <name type="common">Marine rotifer</name>
    <name type="synonym">Brachionus muelleri</name>
    <dbReference type="NCBI Taxonomy" id="10195"/>
    <lineage>
        <taxon>Eukaryota</taxon>
        <taxon>Metazoa</taxon>
        <taxon>Spiralia</taxon>
        <taxon>Gnathifera</taxon>
        <taxon>Rotifera</taxon>
        <taxon>Eurotatoria</taxon>
        <taxon>Monogononta</taxon>
        <taxon>Pseudotrocha</taxon>
        <taxon>Ploima</taxon>
        <taxon>Brachionidae</taxon>
        <taxon>Brachionus</taxon>
    </lineage>
</organism>
<keyword evidence="2" id="KW-0479">Metal-binding</keyword>
<dbReference type="InterPro" id="IPR033658">
    <property type="entry name" value="GRX_PICOT-like"/>
</dbReference>
<gene>
    <name evidence="9" type="ORF">BpHYR1_044885</name>
</gene>
<keyword evidence="4" id="KW-0411">Iron-sulfur</keyword>
<dbReference type="Gene3D" id="3.40.30.10">
    <property type="entry name" value="Glutaredoxin"/>
    <property type="match status" value="1"/>
</dbReference>
<evidence type="ECO:0000256" key="3">
    <source>
        <dbReference type="ARBA" id="ARBA00023004"/>
    </source>
</evidence>
<feature type="domain" description="Glutaredoxin" evidence="8">
    <location>
        <begin position="73"/>
        <end position="137"/>
    </location>
</feature>
<dbReference type="PANTHER" id="PTHR10293:SF16">
    <property type="entry name" value="GLUTAREDOXIN-RELATED PROTEIN 5, MITOCHONDRIAL"/>
    <property type="match status" value="1"/>
</dbReference>
<proteinExistence type="predicted"/>
<evidence type="ECO:0000256" key="7">
    <source>
        <dbReference type="ARBA" id="ARBA00076083"/>
    </source>
</evidence>
<dbReference type="STRING" id="10195.A0A3M7SEY3"/>
<dbReference type="GO" id="GO:0046872">
    <property type="term" value="F:metal ion binding"/>
    <property type="evidence" value="ECO:0007669"/>
    <property type="project" value="UniProtKB-KW"/>
</dbReference>
<reference evidence="9 10" key="1">
    <citation type="journal article" date="2018" name="Sci. Rep.">
        <title>Genomic signatures of local adaptation to the degree of environmental predictability in rotifers.</title>
        <authorList>
            <person name="Franch-Gras L."/>
            <person name="Hahn C."/>
            <person name="Garcia-Roger E.M."/>
            <person name="Carmona M.J."/>
            <person name="Serra M."/>
            <person name="Gomez A."/>
        </authorList>
    </citation>
    <scope>NUCLEOTIDE SEQUENCE [LARGE SCALE GENOMIC DNA]</scope>
    <source>
        <strain evidence="9">HYR1</strain>
    </source>
</reference>
<keyword evidence="1" id="KW-0001">2Fe-2S</keyword>
<evidence type="ECO:0000256" key="5">
    <source>
        <dbReference type="ARBA" id="ARBA00023284"/>
    </source>
</evidence>
<evidence type="ECO:0000256" key="1">
    <source>
        <dbReference type="ARBA" id="ARBA00022714"/>
    </source>
</evidence>
<evidence type="ECO:0000256" key="4">
    <source>
        <dbReference type="ARBA" id="ARBA00023014"/>
    </source>
</evidence>
<keyword evidence="10" id="KW-1185">Reference proteome</keyword>
<dbReference type="GO" id="GO:0005759">
    <property type="term" value="C:mitochondrial matrix"/>
    <property type="evidence" value="ECO:0007669"/>
    <property type="project" value="TreeGrafter"/>
</dbReference>
<evidence type="ECO:0000313" key="10">
    <source>
        <dbReference type="Proteomes" id="UP000276133"/>
    </source>
</evidence>
<dbReference type="InterPro" id="IPR004480">
    <property type="entry name" value="Monothiol_GRX-rel"/>
</dbReference>
<dbReference type="AlphaFoldDB" id="A0A3M7SEY3"/>